<evidence type="ECO:0000313" key="1">
    <source>
        <dbReference type="EMBL" id="EGG20908.1"/>
    </source>
</evidence>
<organism evidence="1 2">
    <name type="scientific">Cavenderia fasciculata</name>
    <name type="common">Slime mold</name>
    <name type="synonym">Dictyostelium fasciculatum</name>
    <dbReference type="NCBI Taxonomy" id="261658"/>
    <lineage>
        <taxon>Eukaryota</taxon>
        <taxon>Amoebozoa</taxon>
        <taxon>Evosea</taxon>
        <taxon>Eumycetozoa</taxon>
        <taxon>Dictyostelia</taxon>
        <taxon>Acytosteliales</taxon>
        <taxon>Cavenderiaceae</taxon>
        <taxon>Cavenderia</taxon>
    </lineage>
</organism>
<evidence type="ECO:0000313" key="2">
    <source>
        <dbReference type="Proteomes" id="UP000007797"/>
    </source>
</evidence>
<dbReference type="Proteomes" id="UP000007797">
    <property type="component" value="Unassembled WGS sequence"/>
</dbReference>
<protein>
    <submittedName>
        <fullName evidence="1">Uncharacterized protein</fullName>
    </submittedName>
</protein>
<proteinExistence type="predicted"/>
<dbReference type="KEGG" id="dfa:DFA_00775"/>
<sequence length="87" mass="9358">MEPQRNPNPVLARPPITGVNPITIPMICPQSLVKRSPSAFTFGLIVLFLTNGDTEVDENIFGIGVTTYRTSSTLKNGGAVVLTNDEN</sequence>
<name>F4PTS9_CACFS</name>
<keyword evidence="2" id="KW-1185">Reference proteome</keyword>
<reference evidence="2" key="1">
    <citation type="journal article" date="2011" name="Genome Res.">
        <title>Phylogeny-wide analysis of social amoeba genomes highlights ancient origins for complex intercellular communication.</title>
        <authorList>
            <person name="Heidel A.J."/>
            <person name="Lawal H.M."/>
            <person name="Felder M."/>
            <person name="Schilde C."/>
            <person name="Helps N.R."/>
            <person name="Tunggal B."/>
            <person name="Rivero F."/>
            <person name="John U."/>
            <person name="Schleicher M."/>
            <person name="Eichinger L."/>
            <person name="Platzer M."/>
            <person name="Noegel A.A."/>
            <person name="Schaap P."/>
            <person name="Gloeckner G."/>
        </authorList>
    </citation>
    <scope>NUCLEOTIDE SEQUENCE [LARGE SCALE GENOMIC DNA]</scope>
    <source>
        <strain evidence="2">SH3</strain>
    </source>
</reference>
<dbReference type="GeneID" id="14873795"/>
<gene>
    <name evidence="1" type="ORF">DFA_00775</name>
</gene>
<dbReference type="AlphaFoldDB" id="F4PTS9"/>
<dbReference type="EMBL" id="GL883010">
    <property type="protein sequence ID" value="EGG20908.1"/>
    <property type="molecule type" value="Genomic_DNA"/>
</dbReference>
<accession>F4PTS9</accession>
<dbReference type="RefSeq" id="XP_004358758.1">
    <property type="nucleotide sequence ID" value="XM_004358701.1"/>
</dbReference>